<comment type="caution">
    <text evidence="2">The sequence shown here is derived from an EMBL/GenBank/DDBJ whole genome shotgun (WGS) entry which is preliminary data.</text>
</comment>
<feature type="signal peptide" evidence="1">
    <location>
        <begin position="1"/>
        <end position="25"/>
    </location>
</feature>
<dbReference type="AlphaFoldDB" id="A0A835PYG2"/>
<evidence type="ECO:0000313" key="3">
    <source>
        <dbReference type="Proteomes" id="UP000639772"/>
    </source>
</evidence>
<reference evidence="2 3" key="1">
    <citation type="journal article" date="2020" name="Nat. Food">
        <title>A phased Vanilla planifolia genome enables genetic improvement of flavour and production.</title>
        <authorList>
            <person name="Hasing T."/>
            <person name="Tang H."/>
            <person name="Brym M."/>
            <person name="Khazi F."/>
            <person name="Huang T."/>
            <person name="Chambers A.H."/>
        </authorList>
    </citation>
    <scope>NUCLEOTIDE SEQUENCE [LARGE SCALE GENOMIC DNA]</scope>
    <source>
        <tissue evidence="2">Leaf</tissue>
    </source>
</reference>
<evidence type="ECO:0000256" key="1">
    <source>
        <dbReference type="SAM" id="SignalP"/>
    </source>
</evidence>
<proteinExistence type="predicted"/>
<evidence type="ECO:0000313" key="2">
    <source>
        <dbReference type="EMBL" id="KAG0459812.1"/>
    </source>
</evidence>
<dbReference type="EMBL" id="JADCNM010000012">
    <property type="protein sequence ID" value="KAG0459812.1"/>
    <property type="molecule type" value="Genomic_DNA"/>
</dbReference>
<keyword evidence="1" id="KW-0732">Signal</keyword>
<sequence>MEGASGSRAFKTLFVVLLAFLLVAAHQQLAEASGRYMRLYNCKPGAACPLHRRWPVGWPQTPLRPCLKSQQCRGGS</sequence>
<protein>
    <submittedName>
        <fullName evidence="2">Uncharacterized protein</fullName>
    </submittedName>
</protein>
<accession>A0A835PYG2</accession>
<dbReference type="Proteomes" id="UP000639772">
    <property type="component" value="Chromosome 12"/>
</dbReference>
<gene>
    <name evidence="2" type="ORF">HPP92_022940</name>
</gene>
<feature type="chain" id="PRO_5032672014" evidence="1">
    <location>
        <begin position="26"/>
        <end position="76"/>
    </location>
</feature>
<name>A0A835PYG2_VANPL</name>
<organism evidence="2 3">
    <name type="scientific">Vanilla planifolia</name>
    <name type="common">Vanilla</name>
    <dbReference type="NCBI Taxonomy" id="51239"/>
    <lineage>
        <taxon>Eukaryota</taxon>
        <taxon>Viridiplantae</taxon>
        <taxon>Streptophyta</taxon>
        <taxon>Embryophyta</taxon>
        <taxon>Tracheophyta</taxon>
        <taxon>Spermatophyta</taxon>
        <taxon>Magnoliopsida</taxon>
        <taxon>Liliopsida</taxon>
        <taxon>Asparagales</taxon>
        <taxon>Orchidaceae</taxon>
        <taxon>Vanilloideae</taxon>
        <taxon>Vanilleae</taxon>
        <taxon>Vanilla</taxon>
    </lineage>
</organism>